<dbReference type="OMA" id="IEHEAGW"/>
<evidence type="ECO:0000313" key="3">
    <source>
        <dbReference type="EMBL" id="EGS19958.1"/>
    </source>
</evidence>
<dbReference type="OrthoDB" id="2013972at2759"/>
<dbReference type="PANTHER" id="PTHR43591:SF10">
    <property type="entry name" value="ABC TRANSMEMBRANE TYPE-1 DOMAIN-CONTAINING PROTEIN-RELATED"/>
    <property type="match status" value="1"/>
</dbReference>
<proteinExistence type="inferred from homology"/>
<gene>
    <name evidence="3" type="ORF">CTHT_0044530</name>
</gene>
<evidence type="ECO:0000256" key="2">
    <source>
        <dbReference type="SAM" id="MobiDB-lite"/>
    </source>
</evidence>
<feature type="compositionally biased region" description="Pro residues" evidence="2">
    <location>
        <begin position="70"/>
        <end position="81"/>
    </location>
</feature>
<feature type="compositionally biased region" description="Acidic residues" evidence="2">
    <location>
        <begin position="147"/>
        <end position="156"/>
    </location>
</feature>
<reference evidence="3 4" key="1">
    <citation type="journal article" date="2011" name="Cell">
        <title>Insight into structure and assembly of the nuclear pore complex by utilizing the genome of a eukaryotic thermophile.</title>
        <authorList>
            <person name="Amlacher S."/>
            <person name="Sarges P."/>
            <person name="Flemming D."/>
            <person name="van Noort V."/>
            <person name="Kunze R."/>
            <person name="Devos D.P."/>
            <person name="Arumugam M."/>
            <person name="Bork P."/>
            <person name="Hurt E."/>
        </authorList>
    </citation>
    <scope>NUCLEOTIDE SEQUENCE [LARGE SCALE GENOMIC DNA]</scope>
    <source>
        <strain evidence="4">DSM 1495 / CBS 144.50 / IMI 039719</strain>
    </source>
</reference>
<comment type="similarity">
    <text evidence="1">Belongs to the methyltransferase superfamily. LaeA methyltransferase family.</text>
</comment>
<evidence type="ECO:0000313" key="4">
    <source>
        <dbReference type="Proteomes" id="UP000008066"/>
    </source>
</evidence>
<accession>G0S947</accession>
<evidence type="ECO:0008006" key="5">
    <source>
        <dbReference type="Google" id="ProtNLM"/>
    </source>
</evidence>
<dbReference type="EMBL" id="GL988043">
    <property type="protein sequence ID" value="EGS19958.1"/>
    <property type="molecule type" value="Genomic_DNA"/>
</dbReference>
<feature type="region of interest" description="Disordered" evidence="2">
    <location>
        <begin position="129"/>
        <end position="158"/>
    </location>
</feature>
<keyword evidence="4" id="KW-1185">Reference proteome</keyword>
<dbReference type="RefSeq" id="XP_006694843.1">
    <property type="nucleotide sequence ID" value="XM_006694780.1"/>
</dbReference>
<evidence type="ECO:0000256" key="1">
    <source>
        <dbReference type="ARBA" id="ARBA00038158"/>
    </source>
</evidence>
<dbReference type="HOGENOM" id="CLU_010595_7_1_1"/>
<feature type="compositionally biased region" description="Low complexity" evidence="2">
    <location>
        <begin position="130"/>
        <end position="146"/>
    </location>
</feature>
<dbReference type="Proteomes" id="UP000008066">
    <property type="component" value="Unassembled WGS sequence"/>
</dbReference>
<dbReference type="AlphaFoldDB" id="G0S947"/>
<dbReference type="GO" id="GO:0008168">
    <property type="term" value="F:methyltransferase activity"/>
    <property type="evidence" value="ECO:0007669"/>
    <property type="project" value="TreeGrafter"/>
</dbReference>
<dbReference type="KEGG" id="cthr:CTHT_0044530"/>
<dbReference type="GeneID" id="18258491"/>
<dbReference type="SUPFAM" id="SSF53335">
    <property type="entry name" value="S-adenosyl-L-methionine-dependent methyltransferases"/>
    <property type="match status" value="1"/>
</dbReference>
<dbReference type="InterPro" id="IPR029063">
    <property type="entry name" value="SAM-dependent_MTases_sf"/>
</dbReference>
<protein>
    <recommendedName>
        <fullName evidence="5">Methyltransferase domain-containing protein</fullName>
    </recommendedName>
</protein>
<organism evidence="4">
    <name type="scientific">Chaetomium thermophilum (strain DSM 1495 / CBS 144.50 / IMI 039719)</name>
    <name type="common">Thermochaetoides thermophila</name>
    <dbReference type="NCBI Taxonomy" id="759272"/>
    <lineage>
        <taxon>Eukaryota</taxon>
        <taxon>Fungi</taxon>
        <taxon>Dikarya</taxon>
        <taxon>Ascomycota</taxon>
        <taxon>Pezizomycotina</taxon>
        <taxon>Sordariomycetes</taxon>
        <taxon>Sordariomycetidae</taxon>
        <taxon>Sordariales</taxon>
        <taxon>Chaetomiaceae</taxon>
        <taxon>Thermochaetoides</taxon>
    </lineage>
</organism>
<sequence length="463" mass="51029">MSSHRPHLLRQSAADDDDHSSVSSIIEPGGDMDPNSEQELTVTAEALYNRHVTSPRMATRSLSPRSPTASPSPPPQSPPSQSPHQPNLIAQMCINHQVGPSIPNIDSITTTSIRGSSLNTSSISGASMHTAVSASNTNATPASSDADSSDESNDDDLEKHADVSMTSSVQNHVFESGIRYHAYRAGKYPLPNDETEQARDDMKHAMTLGLMGEELFYAPVEERLATPGAQVLDLGTGTGIWAIELGDRYPTSTITGVDLSPIQPSFVPHNVSFYVDDFEEEWVDSDEKYDFIHMRYTLFAVYDPITLVNRIYRHLKPGAYFEAQELLYVPNSDDNTLTPSTPYALRDYINYMAAGLRVIGTDLHAILSLPDIMRQAGFVDVRVIKHKVPIGPWPRDDAPKAVGSLMKKAILEGLRGVSRKPLLALAWQPVQIEIFLMEVRQALMRSDLHAYFTLHVVVGKKPE</sequence>
<dbReference type="Pfam" id="PF13489">
    <property type="entry name" value="Methyltransf_23"/>
    <property type="match status" value="1"/>
</dbReference>
<dbReference type="PANTHER" id="PTHR43591">
    <property type="entry name" value="METHYLTRANSFERASE"/>
    <property type="match status" value="1"/>
</dbReference>
<feature type="region of interest" description="Disordered" evidence="2">
    <location>
        <begin position="1"/>
        <end position="86"/>
    </location>
</feature>
<dbReference type="CDD" id="cd02440">
    <property type="entry name" value="AdoMet_MTases"/>
    <property type="match status" value="1"/>
</dbReference>
<name>G0S947_CHATD</name>
<dbReference type="eggNOG" id="ENOG502SISD">
    <property type="taxonomic scope" value="Eukaryota"/>
</dbReference>
<dbReference type="Gene3D" id="3.40.50.150">
    <property type="entry name" value="Vaccinia Virus protein VP39"/>
    <property type="match status" value="1"/>
</dbReference>